<feature type="transmembrane region" description="Helical" evidence="2">
    <location>
        <begin position="650"/>
        <end position="671"/>
    </location>
</feature>
<dbReference type="Proteomes" id="UP000308197">
    <property type="component" value="Unassembled WGS sequence"/>
</dbReference>
<proteinExistence type="predicted"/>
<dbReference type="GO" id="GO:0016787">
    <property type="term" value="F:hydrolase activity"/>
    <property type="evidence" value="ECO:0007669"/>
    <property type="project" value="UniProtKB-KW"/>
</dbReference>
<name>A0A5C3P1S6_9APHY</name>
<keyword evidence="2" id="KW-0472">Membrane</keyword>
<dbReference type="AlphaFoldDB" id="A0A5C3P1S6"/>
<dbReference type="EMBL" id="ML211381">
    <property type="protein sequence ID" value="TFK83594.1"/>
    <property type="molecule type" value="Genomic_DNA"/>
</dbReference>
<keyword evidence="3" id="KW-0732">Signal</keyword>
<feature type="signal peptide" evidence="3">
    <location>
        <begin position="1"/>
        <end position="23"/>
    </location>
</feature>
<dbReference type="InterPro" id="IPR017853">
    <property type="entry name" value="GH"/>
</dbReference>
<feature type="region of interest" description="Disordered" evidence="1">
    <location>
        <begin position="620"/>
        <end position="647"/>
    </location>
</feature>
<keyword evidence="2" id="KW-0812">Transmembrane</keyword>
<dbReference type="Gene3D" id="3.20.20.80">
    <property type="entry name" value="Glycosidases"/>
    <property type="match status" value="1"/>
</dbReference>
<protein>
    <submittedName>
        <fullName evidence="5">Glycoside hydrolase family 79 protein</fullName>
    </submittedName>
</protein>
<feature type="compositionally biased region" description="Polar residues" evidence="1">
    <location>
        <begin position="635"/>
        <end position="644"/>
    </location>
</feature>
<dbReference type="InParanoid" id="A0A5C3P1S6"/>
<dbReference type="Pfam" id="PF16862">
    <property type="entry name" value="Glyco_hydro_79C"/>
    <property type="match status" value="1"/>
</dbReference>
<dbReference type="PANTHER" id="PTHR36183">
    <property type="entry name" value="BETA-GLUCURONIDASE"/>
    <property type="match status" value="1"/>
</dbReference>
<feature type="domain" description="Beta-glucuronidase C-terminal" evidence="4">
    <location>
        <begin position="473"/>
        <end position="583"/>
    </location>
</feature>
<dbReference type="InterPro" id="IPR031728">
    <property type="entry name" value="GlcAase_C"/>
</dbReference>
<organism evidence="5 6">
    <name type="scientific">Polyporus arcularius HHB13444</name>
    <dbReference type="NCBI Taxonomy" id="1314778"/>
    <lineage>
        <taxon>Eukaryota</taxon>
        <taxon>Fungi</taxon>
        <taxon>Dikarya</taxon>
        <taxon>Basidiomycota</taxon>
        <taxon>Agaricomycotina</taxon>
        <taxon>Agaricomycetes</taxon>
        <taxon>Polyporales</taxon>
        <taxon>Polyporaceae</taxon>
        <taxon>Polyporus</taxon>
    </lineage>
</organism>
<reference evidence="5 6" key="1">
    <citation type="journal article" date="2019" name="Nat. Ecol. Evol.">
        <title>Megaphylogeny resolves global patterns of mushroom evolution.</title>
        <authorList>
            <person name="Varga T."/>
            <person name="Krizsan K."/>
            <person name="Foldi C."/>
            <person name="Dima B."/>
            <person name="Sanchez-Garcia M."/>
            <person name="Sanchez-Ramirez S."/>
            <person name="Szollosi G.J."/>
            <person name="Szarkandi J.G."/>
            <person name="Papp V."/>
            <person name="Albert L."/>
            <person name="Andreopoulos W."/>
            <person name="Angelini C."/>
            <person name="Antonin V."/>
            <person name="Barry K.W."/>
            <person name="Bougher N.L."/>
            <person name="Buchanan P."/>
            <person name="Buyck B."/>
            <person name="Bense V."/>
            <person name="Catcheside P."/>
            <person name="Chovatia M."/>
            <person name="Cooper J."/>
            <person name="Damon W."/>
            <person name="Desjardin D."/>
            <person name="Finy P."/>
            <person name="Geml J."/>
            <person name="Haridas S."/>
            <person name="Hughes K."/>
            <person name="Justo A."/>
            <person name="Karasinski D."/>
            <person name="Kautmanova I."/>
            <person name="Kiss B."/>
            <person name="Kocsube S."/>
            <person name="Kotiranta H."/>
            <person name="LaButti K.M."/>
            <person name="Lechner B.E."/>
            <person name="Liimatainen K."/>
            <person name="Lipzen A."/>
            <person name="Lukacs Z."/>
            <person name="Mihaltcheva S."/>
            <person name="Morgado L.N."/>
            <person name="Niskanen T."/>
            <person name="Noordeloos M.E."/>
            <person name="Ohm R.A."/>
            <person name="Ortiz-Santana B."/>
            <person name="Ovrebo C."/>
            <person name="Racz N."/>
            <person name="Riley R."/>
            <person name="Savchenko A."/>
            <person name="Shiryaev A."/>
            <person name="Soop K."/>
            <person name="Spirin V."/>
            <person name="Szebenyi C."/>
            <person name="Tomsovsky M."/>
            <person name="Tulloss R.E."/>
            <person name="Uehling J."/>
            <person name="Grigoriev I.V."/>
            <person name="Vagvolgyi C."/>
            <person name="Papp T."/>
            <person name="Martin F.M."/>
            <person name="Miettinen O."/>
            <person name="Hibbett D.S."/>
            <person name="Nagy L.G."/>
        </authorList>
    </citation>
    <scope>NUCLEOTIDE SEQUENCE [LARGE SCALE GENOMIC DNA]</scope>
    <source>
        <strain evidence="5 6">HHB13444</strain>
    </source>
</reference>
<evidence type="ECO:0000256" key="2">
    <source>
        <dbReference type="SAM" id="Phobius"/>
    </source>
</evidence>
<evidence type="ECO:0000256" key="1">
    <source>
        <dbReference type="SAM" id="MobiDB-lite"/>
    </source>
</evidence>
<evidence type="ECO:0000256" key="3">
    <source>
        <dbReference type="SAM" id="SignalP"/>
    </source>
</evidence>
<accession>A0A5C3P1S6</accession>
<dbReference type="PANTHER" id="PTHR36183:SF2">
    <property type="entry name" value="BETA-GLUCURONIDASE C-TERMINAL DOMAIN-CONTAINING PROTEIN"/>
    <property type="match status" value="1"/>
</dbReference>
<gene>
    <name evidence="5" type="ORF">K466DRAFT_602729</name>
</gene>
<dbReference type="SUPFAM" id="SSF51445">
    <property type="entry name" value="(Trans)glycosidases"/>
    <property type="match status" value="1"/>
</dbReference>
<evidence type="ECO:0000259" key="4">
    <source>
        <dbReference type="Pfam" id="PF16862"/>
    </source>
</evidence>
<feature type="chain" id="PRO_5022711059" evidence="3">
    <location>
        <begin position="24"/>
        <end position="673"/>
    </location>
</feature>
<keyword evidence="6" id="KW-1185">Reference proteome</keyword>
<evidence type="ECO:0000313" key="5">
    <source>
        <dbReference type="EMBL" id="TFK83594.1"/>
    </source>
</evidence>
<evidence type="ECO:0000313" key="6">
    <source>
        <dbReference type="Proteomes" id="UP000308197"/>
    </source>
</evidence>
<keyword evidence="2" id="KW-1133">Transmembrane helix</keyword>
<sequence>MLKPSLLLLSLASFAATWTHVLAVTVYGQEGVTAPSGVSSTAGASATANTDWVNNYAAYNNKILTAPNLPDPVPSNAFTIQLLNTAANVNGLSVPQSGDFLGFSVEVSVVTQVIGKNASQIAVPFLNLLATVADRAGRVRIRVGGNTQETATLVDSLPNNEMIAKDKADATNPTDTPILDFTTEMLYLLSNVSALVNAKWYLGIPFNDTTNLRLQIAEAGDAILGDNILAYQLGNEPDLYVSHGHRPQGYNQQSYFNEFGTVINALNNDSKITKRGNLVAPSTQGTWTLQSVWDTGFLTSYQDAISVLAVEQYPDNNCAAAFPDAGFGAPVDPQSVFANYLTHASGRNIVSQYLDSLPLAQQYGKQFMMFETNTASCGGFPGVSDSFGAALWGVDYGLQMAYSNFTGALLHIGGQDVSYNPFTPPPTNLSNTKQWTVGPIMYSTLVLAEALGTSNTSRVLDTFANSASDYTPAYAIYEKDVLARMVLINFMTEQNGQGAYTATISIGGGQTGEGNGTPSSVKVKYLLAPSVSEKDNVTWAGQTYGARFQCDGRLTGTEVIQTINCDTTANTCQIPVPAPGVAVVFISPDAQGATDPPTTQTYSTTAVTKVKNTVTIDPSVLATSNGDSAKDRAAGSTSQGSSDAPRTAGVAPGLTLLAMFVTGVWVVVAAMRR</sequence>
<dbReference type="InterPro" id="IPR052974">
    <property type="entry name" value="GH79_Enzymes"/>
</dbReference>
<dbReference type="STRING" id="1314778.A0A5C3P1S6"/>
<keyword evidence="5" id="KW-0378">Hydrolase</keyword>